<dbReference type="EMBL" id="HACA01011839">
    <property type="protein sequence ID" value="CDW29200.1"/>
    <property type="molecule type" value="Transcribed_RNA"/>
</dbReference>
<proteinExistence type="predicted"/>
<name>A0A0K2TTQ2_LEPSM</name>
<protein>
    <submittedName>
        <fullName evidence="1">Uncharacterized protein</fullName>
    </submittedName>
</protein>
<sequence>MTQLSECKNVRTKKSTKPSFCCANILILFRTTSIPLSFEAFNSNTASLKELPSKARAKHRIVVVLPTPGGPDMIILGAFPSWANVVRRETVSEFPTMSSNVFGRYFSIQGAVSRLLSSTMIS</sequence>
<dbReference type="AlphaFoldDB" id="A0A0K2TTQ2"/>
<organism evidence="1">
    <name type="scientific">Lepeophtheirus salmonis</name>
    <name type="common">Salmon louse</name>
    <name type="synonym">Caligus salmonis</name>
    <dbReference type="NCBI Taxonomy" id="72036"/>
    <lineage>
        <taxon>Eukaryota</taxon>
        <taxon>Metazoa</taxon>
        <taxon>Ecdysozoa</taxon>
        <taxon>Arthropoda</taxon>
        <taxon>Crustacea</taxon>
        <taxon>Multicrustacea</taxon>
        <taxon>Hexanauplia</taxon>
        <taxon>Copepoda</taxon>
        <taxon>Siphonostomatoida</taxon>
        <taxon>Caligidae</taxon>
        <taxon>Lepeophtheirus</taxon>
    </lineage>
</organism>
<evidence type="ECO:0000313" key="1">
    <source>
        <dbReference type="EMBL" id="CDW29200.1"/>
    </source>
</evidence>
<reference evidence="1" key="1">
    <citation type="submission" date="2014-05" db="EMBL/GenBank/DDBJ databases">
        <authorList>
            <person name="Chronopoulou M."/>
        </authorList>
    </citation>
    <scope>NUCLEOTIDE SEQUENCE</scope>
    <source>
        <tissue evidence="1">Whole organism</tissue>
    </source>
</reference>
<accession>A0A0K2TTQ2</accession>